<dbReference type="AlphaFoldDB" id="A0A8R7QLN3"/>
<dbReference type="Proteomes" id="UP000015106">
    <property type="component" value="Chromosome 5"/>
</dbReference>
<sequence>MAATAYERRLLAAADLVLSADGKSQLPRLSSTDLGVTADLKPHQLDGVDWLIRRYHLGVNVLLGPHPLLLLLPRCPTSPLPPPLPLSFSLSTTPSRLTNRVPFVLQAMR</sequence>
<reference evidence="1" key="2">
    <citation type="submission" date="2018-03" db="EMBL/GenBank/DDBJ databases">
        <title>The Triticum urartu genome reveals the dynamic nature of wheat genome evolution.</title>
        <authorList>
            <person name="Ling H."/>
            <person name="Ma B."/>
            <person name="Shi X."/>
            <person name="Liu H."/>
            <person name="Dong L."/>
            <person name="Sun H."/>
            <person name="Cao Y."/>
            <person name="Gao Q."/>
            <person name="Zheng S."/>
            <person name="Li Y."/>
            <person name="Yu Y."/>
            <person name="Du H."/>
            <person name="Qi M."/>
            <person name="Li Y."/>
            <person name="Yu H."/>
            <person name="Cui Y."/>
            <person name="Wang N."/>
            <person name="Chen C."/>
            <person name="Wu H."/>
            <person name="Zhao Y."/>
            <person name="Zhang J."/>
            <person name="Li Y."/>
            <person name="Zhou W."/>
            <person name="Zhang B."/>
            <person name="Hu W."/>
            <person name="Eijk M."/>
            <person name="Tang J."/>
            <person name="Witsenboer H."/>
            <person name="Zhao S."/>
            <person name="Li Z."/>
            <person name="Zhang A."/>
            <person name="Wang D."/>
            <person name="Liang C."/>
        </authorList>
    </citation>
    <scope>NUCLEOTIDE SEQUENCE [LARGE SCALE GENOMIC DNA]</scope>
    <source>
        <strain evidence="1">cv. G1812</strain>
    </source>
</reference>
<reference evidence="1" key="3">
    <citation type="submission" date="2022-06" db="UniProtKB">
        <authorList>
            <consortium name="EnsemblPlants"/>
        </authorList>
    </citation>
    <scope>IDENTIFICATION</scope>
</reference>
<gene>
    <name evidence="1" type="primary">LOC125511592</name>
</gene>
<dbReference type="EnsemblPlants" id="TuG1812G0500005506.01.T05">
    <property type="protein sequence ID" value="TuG1812G0500005506.01.T05.cds258736"/>
    <property type="gene ID" value="TuG1812G0500005506.01"/>
</dbReference>
<evidence type="ECO:0000313" key="1">
    <source>
        <dbReference type="EnsemblPlants" id="TuG1812G0500005506.01.T05.cds258736"/>
    </source>
</evidence>
<name>A0A8R7QLN3_TRIUA</name>
<organism evidence="1 2">
    <name type="scientific">Triticum urartu</name>
    <name type="common">Red wild einkorn</name>
    <name type="synonym">Crithodium urartu</name>
    <dbReference type="NCBI Taxonomy" id="4572"/>
    <lineage>
        <taxon>Eukaryota</taxon>
        <taxon>Viridiplantae</taxon>
        <taxon>Streptophyta</taxon>
        <taxon>Embryophyta</taxon>
        <taxon>Tracheophyta</taxon>
        <taxon>Spermatophyta</taxon>
        <taxon>Magnoliopsida</taxon>
        <taxon>Liliopsida</taxon>
        <taxon>Poales</taxon>
        <taxon>Poaceae</taxon>
        <taxon>BOP clade</taxon>
        <taxon>Pooideae</taxon>
        <taxon>Triticodae</taxon>
        <taxon>Triticeae</taxon>
        <taxon>Triticinae</taxon>
        <taxon>Triticum</taxon>
    </lineage>
</organism>
<proteinExistence type="predicted"/>
<accession>A0A8R7QLN3</accession>
<protein>
    <submittedName>
        <fullName evidence="1">Uncharacterized protein</fullName>
    </submittedName>
</protein>
<keyword evidence="2" id="KW-1185">Reference proteome</keyword>
<dbReference type="Gramene" id="TuG1812G0500005506.01.T05">
    <property type="protein sequence ID" value="TuG1812G0500005506.01.T05.cds258736"/>
    <property type="gene ID" value="TuG1812G0500005506.01"/>
</dbReference>
<evidence type="ECO:0000313" key="2">
    <source>
        <dbReference type="Proteomes" id="UP000015106"/>
    </source>
</evidence>
<reference evidence="2" key="1">
    <citation type="journal article" date="2013" name="Nature">
        <title>Draft genome of the wheat A-genome progenitor Triticum urartu.</title>
        <authorList>
            <person name="Ling H.Q."/>
            <person name="Zhao S."/>
            <person name="Liu D."/>
            <person name="Wang J."/>
            <person name="Sun H."/>
            <person name="Zhang C."/>
            <person name="Fan H."/>
            <person name="Li D."/>
            <person name="Dong L."/>
            <person name="Tao Y."/>
            <person name="Gao C."/>
            <person name="Wu H."/>
            <person name="Li Y."/>
            <person name="Cui Y."/>
            <person name="Guo X."/>
            <person name="Zheng S."/>
            <person name="Wang B."/>
            <person name="Yu K."/>
            <person name="Liang Q."/>
            <person name="Yang W."/>
            <person name="Lou X."/>
            <person name="Chen J."/>
            <person name="Feng M."/>
            <person name="Jian J."/>
            <person name="Zhang X."/>
            <person name="Luo G."/>
            <person name="Jiang Y."/>
            <person name="Liu J."/>
            <person name="Wang Z."/>
            <person name="Sha Y."/>
            <person name="Zhang B."/>
            <person name="Wu H."/>
            <person name="Tang D."/>
            <person name="Shen Q."/>
            <person name="Xue P."/>
            <person name="Zou S."/>
            <person name="Wang X."/>
            <person name="Liu X."/>
            <person name="Wang F."/>
            <person name="Yang Y."/>
            <person name="An X."/>
            <person name="Dong Z."/>
            <person name="Zhang K."/>
            <person name="Zhang X."/>
            <person name="Luo M.C."/>
            <person name="Dvorak J."/>
            <person name="Tong Y."/>
            <person name="Wang J."/>
            <person name="Yang H."/>
            <person name="Li Z."/>
            <person name="Wang D."/>
            <person name="Zhang A."/>
            <person name="Wang J."/>
        </authorList>
    </citation>
    <scope>NUCLEOTIDE SEQUENCE</scope>
    <source>
        <strain evidence="2">cv. G1812</strain>
    </source>
</reference>